<dbReference type="EMBL" id="JAPDMZ010000332">
    <property type="protein sequence ID" value="KAK0543743.1"/>
    <property type="molecule type" value="Genomic_DNA"/>
</dbReference>
<sequence>MPAKLLALFDDIFQFMDEHPALTGTTRIQLSPELKASIQAQATRAMMSGKVLLALLGKNITLEDFLSPRLFFSESGSRAGHLLYTLIQVLQRWELGLKAGTTNMGTRPAALFPFFDLIPWPRHEFATVLCDFLGQYLRIICPLIVMSCSHLTSSVLSANLMHDRGLPRTGFLNETGRPRLCNVMDPAQYENQPAGDDIRDQDLNIIVVPALHPGRDKYGPQPESLRRVMLLTLQVAVALADIARSVIDGDMSRVDLQTHILAKWNTTPEYKALAKALEEAKVLLQADWDKTNVSKRRIVTNQEREVRAFNAQTRAKAFVAEGPPRSAVRTAQALRLWRLNHPDLHLYLGRGQQDDWFDWAHSLAEGKSFFPPSVARAGGGGLARLCAQLQPGADASDPVVQQTVIEQAVERLRAGWKEDPFSSEKQAKRRLGWRKTGGLVETLNNLPVSVQARGRIVLGFKAGEDEFVNVELWASKTAVPDGRAIRKITATPDGINLLDEAGNVFKHDVSHIATWSKVDIGRRQNGAFLIKAWEATVKQPFRSSGTPEPSALVIPAAYFGTKNTMSGFKNNTDLRQAAPEPNEVDWIMWSFL</sequence>
<protein>
    <submittedName>
        <fullName evidence="1">Uncharacterized protein</fullName>
    </submittedName>
</protein>
<accession>A0AAN6GJP5</accession>
<organism evidence="1 2">
    <name type="scientific">Tilletia horrida</name>
    <dbReference type="NCBI Taxonomy" id="155126"/>
    <lineage>
        <taxon>Eukaryota</taxon>
        <taxon>Fungi</taxon>
        <taxon>Dikarya</taxon>
        <taxon>Basidiomycota</taxon>
        <taxon>Ustilaginomycotina</taxon>
        <taxon>Exobasidiomycetes</taxon>
        <taxon>Tilletiales</taxon>
        <taxon>Tilletiaceae</taxon>
        <taxon>Tilletia</taxon>
    </lineage>
</organism>
<reference evidence="1" key="1">
    <citation type="journal article" date="2023" name="PhytoFront">
        <title>Draft Genome Resources of Seven Strains of Tilletia horrida, Causal Agent of Kernel Smut of Rice.</title>
        <authorList>
            <person name="Khanal S."/>
            <person name="Antony Babu S."/>
            <person name="Zhou X.G."/>
        </authorList>
    </citation>
    <scope>NUCLEOTIDE SEQUENCE</scope>
    <source>
        <strain evidence="1">TX6</strain>
    </source>
</reference>
<evidence type="ECO:0000313" key="2">
    <source>
        <dbReference type="Proteomes" id="UP001176517"/>
    </source>
</evidence>
<proteinExistence type="predicted"/>
<dbReference type="Proteomes" id="UP001176517">
    <property type="component" value="Unassembled WGS sequence"/>
</dbReference>
<comment type="caution">
    <text evidence="1">The sequence shown here is derived from an EMBL/GenBank/DDBJ whole genome shotgun (WGS) entry which is preliminary data.</text>
</comment>
<evidence type="ECO:0000313" key="1">
    <source>
        <dbReference type="EMBL" id="KAK0543743.1"/>
    </source>
</evidence>
<gene>
    <name evidence="1" type="ORF">OC846_006307</name>
</gene>
<dbReference type="AlphaFoldDB" id="A0AAN6GJP5"/>
<name>A0AAN6GJP5_9BASI</name>
<keyword evidence="2" id="KW-1185">Reference proteome</keyword>